<keyword evidence="6" id="KW-1185">Reference proteome</keyword>
<dbReference type="KEGG" id="psty:BFS30_25200"/>
<evidence type="ECO:0000256" key="3">
    <source>
        <dbReference type="ARBA" id="ARBA00023163"/>
    </source>
</evidence>
<proteinExistence type="predicted"/>
<dbReference type="Pfam" id="PF02357">
    <property type="entry name" value="NusG"/>
    <property type="match status" value="1"/>
</dbReference>
<dbReference type="InterPro" id="IPR006645">
    <property type="entry name" value="NGN-like_dom"/>
</dbReference>
<dbReference type="EMBL" id="CP017141">
    <property type="protein sequence ID" value="AOM80167.1"/>
    <property type="molecule type" value="Genomic_DNA"/>
</dbReference>
<protein>
    <recommendedName>
        <fullName evidence="4">NusG-like N-terminal domain-containing protein</fullName>
    </recommendedName>
</protein>
<accession>A0A1D7QND7</accession>
<gene>
    <name evidence="5" type="ORF">BFS30_25200</name>
</gene>
<dbReference type="RefSeq" id="WP_069381829.1">
    <property type="nucleotide sequence ID" value="NZ_CP017141.1"/>
</dbReference>
<dbReference type="GO" id="GO:0031564">
    <property type="term" value="P:transcription antitermination"/>
    <property type="evidence" value="ECO:0007669"/>
    <property type="project" value="UniProtKB-KW"/>
</dbReference>
<feature type="domain" description="NusG-like N-terminal" evidence="4">
    <location>
        <begin position="6"/>
        <end position="98"/>
    </location>
</feature>
<dbReference type="InterPro" id="IPR043425">
    <property type="entry name" value="NusG-like"/>
</dbReference>
<dbReference type="SUPFAM" id="SSF82679">
    <property type="entry name" value="N-utilization substance G protein NusG, N-terminal domain"/>
    <property type="match status" value="1"/>
</dbReference>
<dbReference type="InterPro" id="IPR036735">
    <property type="entry name" value="NGN_dom_sf"/>
</dbReference>
<evidence type="ECO:0000313" key="5">
    <source>
        <dbReference type="EMBL" id="AOM80167.1"/>
    </source>
</evidence>
<dbReference type="Gene3D" id="3.30.70.940">
    <property type="entry name" value="NusG, N-terminal domain"/>
    <property type="match status" value="1"/>
</dbReference>
<keyword evidence="3" id="KW-0804">Transcription</keyword>
<dbReference type="OrthoDB" id="9796143at2"/>
<dbReference type="Proteomes" id="UP000094313">
    <property type="component" value="Chromosome"/>
</dbReference>
<dbReference type="PANTHER" id="PTHR30265:SF4">
    <property type="entry name" value="KOW MOTIF FAMILY PROTEIN, EXPRESSED"/>
    <property type="match status" value="1"/>
</dbReference>
<keyword evidence="2" id="KW-0805">Transcription regulation</keyword>
<evidence type="ECO:0000259" key="4">
    <source>
        <dbReference type="Pfam" id="PF02357"/>
    </source>
</evidence>
<dbReference type="PANTHER" id="PTHR30265">
    <property type="entry name" value="RHO-INTERACTING TRANSCRIPTION TERMINATION FACTOR NUSG"/>
    <property type="match status" value="1"/>
</dbReference>
<organism evidence="5 6">
    <name type="scientific">Pedobacter steynii</name>
    <dbReference type="NCBI Taxonomy" id="430522"/>
    <lineage>
        <taxon>Bacteria</taxon>
        <taxon>Pseudomonadati</taxon>
        <taxon>Bacteroidota</taxon>
        <taxon>Sphingobacteriia</taxon>
        <taxon>Sphingobacteriales</taxon>
        <taxon>Sphingobacteriaceae</taxon>
        <taxon>Pedobacter</taxon>
    </lineage>
</organism>
<evidence type="ECO:0000313" key="6">
    <source>
        <dbReference type="Proteomes" id="UP000094313"/>
    </source>
</evidence>
<evidence type="ECO:0000256" key="1">
    <source>
        <dbReference type="ARBA" id="ARBA00022814"/>
    </source>
</evidence>
<name>A0A1D7QND7_9SPHI</name>
<keyword evidence="1" id="KW-0889">Transcription antitermination</keyword>
<sequence>MSFLPKWQIVYTRPKNEKLTSRYLNELGIEHLLPMGRMTRQMRDTQKTIRVPLFPSYIFVYLTDIRNVLEVLNLNSVINYVKIGKKIVEVPEKVVNNIKILTNQDDEVIVINDKIKVGIKCAIKEGPFAGLDCEVVNIERKKHILVRLDIFDRNILLEIKNSSLISVLD</sequence>
<dbReference type="AlphaFoldDB" id="A0A1D7QND7"/>
<evidence type="ECO:0000256" key="2">
    <source>
        <dbReference type="ARBA" id="ARBA00023015"/>
    </source>
</evidence>
<dbReference type="CDD" id="cd09895">
    <property type="entry name" value="NGN_SP_UpxY"/>
    <property type="match status" value="1"/>
</dbReference>
<dbReference type="GO" id="GO:0006354">
    <property type="term" value="P:DNA-templated transcription elongation"/>
    <property type="evidence" value="ECO:0007669"/>
    <property type="project" value="InterPro"/>
</dbReference>
<reference evidence="5 6" key="1">
    <citation type="submission" date="2016-08" db="EMBL/GenBank/DDBJ databases">
        <authorList>
            <person name="Seilhamer J.J."/>
        </authorList>
    </citation>
    <scope>NUCLEOTIDE SEQUENCE [LARGE SCALE GENOMIC DNA]</scope>
    <source>
        <strain evidence="5 6">DX4</strain>
    </source>
</reference>
<dbReference type="NCBIfam" id="NF033644">
    <property type="entry name" value="antiterm_UpxY"/>
    <property type="match status" value="1"/>
</dbReference>